<gene>
    <name evidence="4" type="ORF">BGE01nite_45030</name>
</gene>
<feature type="domain" description="SUF system FeS cluster assembly SufBD core" evidence="2">
    <location>
        <begin position="219"/>
        <end position="453"/>
    </location>
</feature>
<evidence type="ECO:0000313" key="4">
    <source>
        <dbReference type="EMBL" id="GEP45212.1"/>
    </source>
</evidence>
<evidence type="ECO:0000259" key="3">
    <source>
        <dbReference type="Pfam" id="PF19295"/>
    </source>
</evidence>
<reference evidence="4 5" key="1">
    <citation type="submission" date="2019-07" db="EMBL/GenBank/DDBJ databases">
        <title>Whole genome shotgun sequence of Brevifollis gellanilyticus NBRC 108608.</title>
        <authorList>
            <person name="Hosoyama A."/>
            <person name="Uohara A."/>
            <person name="Ohji S."/>
            <person name="Ichikawa N."/>
        </authorList>
    </citation>
    <scope>NUCLEOTIDE SEQUENCE [LARGE SCALE GENOMIC DNA]</scope>
    <source>
        <strain evidence="4 5">NBRC 108608</strain>
    </source>
</reference>
<organism evidence="4 5">
    <name type="scientific">Brevifollis gellanilyticus</name>
    <dbReference type="NCBI Taxonomy" id="748831"/>
    <lineage>
        <taxon>Bacteria</taxon>
        <taxon>Pseudomonadati</taxon>
        <taxon>Verrucomicrobiota</taxon>
        <taxon>Verrucomicrobiia</taxon>
        <taxon>Verrucomicrobiales</taxon>
        <taxon>Verrucomicrobiaceae</taxon>
    </lineage>
</organism>
<dbReference type="InterPro" id="IPR010231">
    <property type="entry name" value="SUF_FeS_clus_asmbl_SufB"/>
</dbReference>
<comment type="caution">
    <text evidence="4">The sequence shown here is derived from an EMBL/GenBank/DDBJ whole genome shotgun (WGS) entry which is preliminary data.</text>
</comment>
<dbReference type="PANTHER" id="PTHR30508:SF1">
    <property type="entry name" value="UPF0051 PROTEIN ABCI8, CHLOROPLASTIC-RELATED"/>
    <property type="match status" value="1"/>
</dbReference>
<accession>A0A512MES6</accession>
<evidence type="ECO:0000313" key="5">
    <source>
        <dbReference type="Proteomes" id="UP000321577"/>
    </source>
</evidence>
<dbReference type="Proteomes" id="UP000321577">
    <property type="component" value="Unassembled WGS sequence"/>
</dbReference>
<dbReference type="AlphaFoldDB" id="A0A512MES6"/>
<sequence>MVSAPETHDLPHPSEASDISDIRVDSVGDFTFPERNKFDSGFGITSKTVDYIADVKGDPDWIREFRHKALKIFQDKPMPTHWATKDLENIKFDEFRYYLSDGQKPKRSWDDVPEDVKKTFDRLGIPEQERKFLAGVEAQYDSEAAYSNIKAAVSEQGVIFVNSTEGLHKHPEIFRKWFGKVIPTGDNKFSALNSAVFSGGSFIYVPPGVKVSHPLQAYFRINSEQFGQFERTLIIADEGSEVMYMEGCTAPKFETSTLHSAVVELVAMKGAKIQYVTVQNWSSNVFNLVTKRGIAHEDAVVKWIDCNIGSRLTMKYPGVIMKGKRARGEVISIALANSGQHQDTGAKMVHAADDTTSNVISKSISIGEGRSTYRGLVHIPKHLKGCKNNTECDALLINSNSHTDTYPAISVRGNQHSTQHEASVSQVSSDQIFYLMQRGLSEAEAMSLSVNGFINDLAKEFPMEYSVELKRLIDLEMEGSVG</sequence>
<evidence type="ECO:0000256" key="1">
    <source>
        <dbReference type="ARBA" id="ARBA00043967"/>
    </source>
</evidence>
<dbReference type="EMBL" id="BKAG01000044">
    <property type="protein sequence ID" value="GEP45212.1"/>
    <property type="molecule type" value="Genomic_DNA"/>
</dbReference>
<dbReference type="InterPro" id="IPR055346">
    <property type="entry name" value="Fe-S_cluster_assembly_SufBD"/>
</dbReference>
<dbReference type="Pfam" id="PF19295">
    <property type="entry name" value="SufBD_N"/>
    <property type="match status" value="1"/>
</dbReference>
<keyword evidence="5" id="KW-1185">Reference proteome</keyword>
<evidence type="ECO:0000259" key="2">
    <source>
        <dbReference type="Pfam" id="PF01458"/>
    </source>
</evidence>
<dbReference type="NCBIfam" id="TIGR01980">
    <property type="entry name" value="sufB"/>
    <property type="match status" value="1"/>
</dbReference>
<dbReference type="Pfam" id="PF01458">
    <property type="entry name" value="SUFBD_core"/>
    <property type="match status" value="1"/>
</dbReference>
<protein>
    <submittedName>
        <fullName evidence="4">Fe-S cluster assembly protein SufB</fullName>
    </submittedName>
</protein>
<feature type="domain" description="SUF system FeS cluster assembly SufBD N-terminal" evidence="3">
    <location>
        <begin position="60"/>
        <end position="216"/>
    </location>
</feature>
<dbReference type="SUPFAM" id="SSF101960">
    <property type="entry name" value="Stabilizer of iron transporter SufD"/>
    <property type="match status" value="1"/>
</dbReference>
<dbReference type="InterPro" id="IPR000825">
    <property type="entry name" value="SUF_FeS_clus_asmbl_SufBD_core"/>
</dbReference>
<dbReference type="InterPro" id="IPR045595">
    <property type="entry name" value="SufBD_N"/>
</dbReference>
<name>A0A512MES6_9BACT</name>
<dbReference type="RefSeq" id="WP_146853889.1">
    <property type="nucleotide sequence ID" value="NZ_BKAG01000044.1"/>
</dbReference>
<dbReference type="GO" id="GO:0016226">
    <property type="term" value="P:iron-sulfur cluster assembly"/>
    <property type="evidence" value="ECO:0007669"/>
    <property type="project" value="InterPro"/>
</dbReference>
<proteinExistence type="inferred from homology"/>
<comment type="similarity">
    <text evidence="1">Belongs to the iron-sulfur cluster assembly SufBD family.</text>
</comment>
<dbReference type="PANTHER" id="PTHR30508">
    <property type="entry name" value="FES CLUSTER ASSEMBLY PROTEIN SUF"/>
    <property type="match status" value="1"/>
</dbReference>
<dbReference type="InterPro" id="IPR037284">
    <property type="entry name" value="SUF_FeS_clus_asmbl_SufBD_sf"/>
</dbReference>
<dbReference type="OrthoDB" id="9803529at2"/>